<organism evidence="2">
    <name type="scientific">marine metagenome</name>
    <dbReference type="NCBI Taxonomy" id="408172"/>
    <lineage>
        <taxon>unclassified sequences</taxon>
        <taxon>metagenomes</taxon>
        <taxon>ecological metagenomes</taxon>
    </lineage>
</organism>
<name>A0A382UPQ7_9ZZZZ</name>
<gene>
    <name evidence="2" type="ORF">METZ01_LOCUS388515</name>
</gene>
<proteinExistence type="predicted"/>
<feature type="non-terminal residue" evidence="2">
    <location>
        <position position="80"/>
    </location>
</feature>
<dbReference type="InterPro" id="IPR000683">
    <property type="entry name" value="Gfo/Idh/MocA-like_OxRdtase_N"/>
</dbReference>
<evidence type="ECO:0000259" key="1">
    <source>
        <dbReference type="Pfam" id="PF01408"/>
    </source>
</evidence>
<dbReference type="Gene3D" id="3.40.50.720">
    <property type="entry name" value="NAD(P)-binding Rossmann-like Domain"/>
    <property type="match status" value="1"/>
</dbReference>
<dbReference type="EMBL" id="UINC01145496">
    <property type="protein sequence ID" value="SVD35661.1"/>
    <property type="molecule type" value="Genomic_DNA"/>
</dbReference>
<dbReference type="Pfam" id="PF01408">
    <property type="entry name" value="GFO_IDH_MocA"/>
    <property type="match status" value="1"/>
</dbReference>
<dbReference type="SUPFAM" id="SSF51735">
    <property type="entry name" value="NAD(P)-binding Rossmann-fold domains"/>
    <property type="match status" value="1"/>
</dbReference>
<evidence type="ECO:0000313" key="2">
    <source>
        <dbReference type="EMBL" id="SVD35661.1"/>
    </source>
</evidence>
<reference evidence="2" key="1">
    <citation type="submission" date="2018-05" db="EMBL/GenBank/DDBJ databases">
        <authorList>
            <person name="Lanie J.A."/>
            <person name="Ng W.-L."/>
            <person name="Kazmierczak K.M."/>
            <person name="Andrzejewski T.M."/>
            <person name="Davidsen T.M."/>
            <person name="Wayne K.J."/>
            <person name="Tettelin H."/>
            <person name="Glass J.I."/>
            <person name="Rusch D."/>
            <person name="Podicherti R."/>
            <person name="Tsui H.-C.T."/>
            <person name="Winkler M.E."/>
        </authorList>
    </citation>
    <scope>NUCLEOTIDE SEQUENCE</scope>
</reference>
<feature type="domain" description="Gfo/Idh/MocA-like oxidoreductase N-terminal" evidence="1">
    <location>
        <begin position="1"/>
        <end position="79"/>
    </location>
</feature>
<dbReference type="GO" id="GO:0000166">
    <property type="term" value="F:nucleotide binding"/>
    <property type="evidence" value="ECO:0007669"/>
    <property type="project" value="InterPro"/>
</dbReference>
<accession>A0A382UPQ7</accession>
<protein>
    <recommendedName>
        <fullName evidence="1">Gfo/Idh/MocA-like oxidoreductase N-terminal domain-containing protein</fullName>
    </recommendedName>
</protein>
<dbReference type="AlphaFoldDB" id="A0A382UPQ7"/>
<sequence>MRILVIGSGSIGQRHIQNLKSLGFNDIEVFDSNKKLLKSVEKKFKIKIQKKVKFENIDCTLICTPPSSHIELAKLALEEN</sequence>
<dbReference type="InterPro" id="IPR036291">
    <property type="entry name" value="NAD(P)-bd_dom_sf"/>
</dbReference>